<dbReference type="InterPro" id="IPR027417">
    <property type="entry name" value="P-loop_NTPase"/>
</dbReference>
<proteinExistence type="predicted"/>
<name>A0A6J5N164_9CAUD</name>
<dbReference type="InterPro" id="IPR036977">
    <property type="entry name" value="DNA_primase_Znf_CHC2"/>
</dbReference>
<dbReference type="GO" id="GO:0003677">
    <property type="term" value="F:DNA binding"/>
    <property type="evidence" value="ECO:0007669"/>
    <property type="project" value="InterPro"/>
</dbReference>
<dbReference type="Gene3D" id="3.40.1360.10">
    <property type="match status" value="1"/>
</dbReference>
<gene>
    <name evidence="1" type="ORF">UFOVP588_35</name>
</gene>
<dbReference type="InterPro" id="IPR038724">
    <property type="entry name" value="RepA"/>
</dbReference>
<dbReference type="CDD" id="cd01029">
    <property type="entry name" value="TOPRIM_primases"/>
    <property type="match status" value="1"/>
</dbReference>
<reference evidence="1" key="1">
    <citation type="submission" date="2020-04" db="EMBL/GenBank/DDBJ databases">
        <authorList>
            <person name="Chiriac C."/>
            <person name="Salcher M."/>
            <person name="Ghai R."/>
            <person name="Kavagutti S V."/>
        </authorList>
    </citation>
    <scope>NUCLEOTIDE SEQUENCE</scope>
</reference>
<dbReference type="Pfam" id="PF13481">
    <property type="entry name" value="AAA_25"/>
    <property type="match status" value="1"/>
</dbReference>
<organism evidence="1">
    <name type="scientific">uncultured Caudovirales phage</name>
    <dbReference type="NCBI Taxonomy" id="2100421"/>
    <lineage>
        <taxon>Viruses</taxon>
        <taxon>Duplodnaviria</taxon>
        <taxon>Heunggongvirae</taxon>
        <taxon>Uroviricota</taxon>
        <taxon>Caudoviricetes</taxon>
        <taxon>Peduoviridae</taxon>
        <taxon>Maltschvirus</taxon>
        <taxon>Maltschvirus maltsch</taxon>
    </lineage>
</organism>
<dbReference type="SUPFAM" id="SSF52540">
    <property type="entry name" value="P-loop containing nucleoside triphosphate hydrolases"/>
    <property type="match status" value="1"/>
</dbReference>
<dbReference type="GO" id="GO:0008270">
    <property type="term" value="F:zinc ion binding"/>
    <property type="evidence" value="ECO:0007669"/>
    <property type="project" value="InterPro"/>
</dbReference>
<accession>A0A6J5N164</accession>
<protein>
    <submittedName>
        <fullName evidence="1">Archaeal primase DnaG/twinkle, TOPRIM domain</fullName>
    </submittedName>
</protein>
<evidence type="ECO:0000313" key="1">
    <source>
        <dbReference type="EMBL" id="CAB4151861.1"/>
    </source>
</evidence>
<dbReference type="InterPro" id="IPR034154">
    <property type="entry name" value="TOPRIM_DnaG/twinkle"/>
</dbReference>
<sequence>MQAEQIAKSLGNAKKANGQWVASCPVPSHGKGNGDKNPSLSVHIDDEGKPLFHCHGGCSQESVFQTIRDMHLLPELEERPDPLANIKPMPKVEFQQEWQYQDEDRVTVFVKHRLRVGDTGKTYRLYKIDQSGKRYPTLGDARIVPYKLPELLDAKTAGRIIYLAEGEKAVDALMSLGVAATTSHSGAGNWPEENTEYFAGANVCIIPDNDLTGWRYAQRAAAAILPVAKAVKVIDLGLQGQGDDAFEFIEAGGGRAELAALVKAAPKIISVDDVTIPERLQAISASSTKTDEIFTHQDSHVQKQAEIEHEFAPDPPKEADKPKPLKTIKIESWDEIQDEPVEWLIEGVIPVGSFTALYGPPGSFKSFIALDIAEAIATGRSWMGKPVNKTGAVLYLAGEGFGGIGARIKACKMHHQTEDGAPIYIVRHQLNLRSSAEDFNALMMAVVTLVEQTGMEFSLAIVDTLARAFGGGNENSSEDMGAFITAMGKVQEFLNCALMVLHHSGKDAAKGLRGHSSLLGAVDTELELLRFDEQMKGILTISKQKDGADNERFGFEMVEVEIRPAGLGLSDPVVSLAVQASDSAVNEMSGGGKGNAGAGKNQRLEMSCLETVVKNKGSIKFIDGLQRMAVDLEDWRQELRSRMGIDETSDGKFKTAWSRAKKRLVESKEGGIKDRFVWLQFKEQDNNQL</sequence>
<dbReference type="Gene3D" id="3.40.50.300">
    <property type="entry name" value="P-loop containing nucleotide triphosphate hydrolases"/>
    <property type="match status" value="1"/>
</dbReference>
<dbReference type="Gene3D" id="3.90.580.10">
    <property type="entry name" value="Zinc finger, CHC2-type domain"/>
    <property type="match status" value="1"/>
</dbReference>
<dbReference type="EMBL" id="LR796561">
    <property type="protein sequence ID" value="CAB4151861.1"/>
    <property type="molecule type" value="Genomic_DNA"/>
</dbReference>
<dbReference type="CDD" id="cd01125">
    <property type="entry name" value="RepA_RSF1010_like"/>
    <property type="match status" value="1"/>
</dbReference>
<dbReference type="GO" id="GO:0006260">
    <property type="term" value="P:DNA replication"/>
    <property type="evidence" value="ECO:0007669"/>
    <property type="project" value="InterPro"/>
</dbReference>